<dbReference type="InterPro" id="IPR005948">
    <property type="entry name" value="ThiB-like"/>
</dbReference>
<feature type="chain" id="PRO_5038635016" evidence="2">
    <location>
        <begin position="27"/>
        <end position="364"/>
    </location>
</feature>
<accession>A0A7Y9F0N6</accession>
<dbReference type="AlphaFoldDB" id="A0A7Y9F0N6"/>
<evidence type="ECO:0000313" key="3">
    <source>
        <dbReference type="EMBL" id="NYD57462.1"/>
    </source>
</evidence>
<comment type="caution">
    <text evidence="3">The sequence shown here is derived from an EMBL/GenBank/DDBJ whole genome shotgun (WGS) entry which is preliminary data.</text>
</comment>
<protein>
    <submittedName>
        <fullName evidence="3">Thiamine transport system substrate-binding protein</fullName>
    </submittedName>
</protein>
<gene>
    <name evidence="3" type="ORF">BKA08_001700</name>
</gene>
<organism evidence="3 4">
    <name type="scientific">Nocardioides marinisabuli</name>
    <dbReference type="NCBI Taxonomy" id="419476"/>
    <lineage>
        <taxon>Bacteria</taxon>
        <taxon>Bacillati</taxon>
        <taxon>Actinomycetota</taxon>
        <taxon>Actinomycetes</taxon>
        <taxon>Propionibacteriales</taxon>
        <taxon>Nocardioidaceae</taxon>
        <taxon>Nocardioides</taxon>
    </lineage>
</organism>
<name>A0A7Y9F0N6_9ACTN</name>
<sequence length="364" mass="38724">MRTPIHPTRTAAAALLALTVSGCSLVGTGDDESATAPGGAAGTDGEAGGTVVLVTHDSFFLPEKLVKRFERESGYDLEQRAGGDAGALTSQLVLNTDSPIGDVAFGVDNTFGSRALEADVFAPAEIDAPAGVEENALPGDDEGTLVAVDTGNVCVNVDTTWFAERDLDAPETLDDLVDPAYEGLFVTPGATTSSPGFAFLLTTIAAYGDDWQEWWEELLDNDAKVVNGWEDAYQVDFTQGGGKGDRPIVTSYDSSPAFTVDGEGGTTTRALLDTCYEQVEYAGVLRGADNPEGAQAVLEWLVSPEVQEALPSSMYVYPVVEGTELPEEWADLTERPEDPWAVEPAEIDENRDAWLREWGDLVSS</sequence>
<dbReference type="PROSITE" id="PS51257">
    <property type="entry name" value="PROKAR_LIPOPROTEIN"/>
    <property type="match status" value="1"/>
</dbReference>
<dbReference type="GO" id="GO:0015888">
    <property type="term" value="P:thiamine transport"/>
    <property type="evidence" value="ECO:0007669"/>
    <property type="project" value="InterPro"/>
</dbReference>
<keyword evidence="1 2" id="KW-0732">Signal</keyword>
<proteinExistence type="predicted"/>
<dbReference type="GO" id="GO:0030975">
    <property type="term" value="F:thiamine binding"/>
    <property type="evidence" value="ECO:0007669"/>
    <property type="project" value="InterPro"/>
</dbReference>
<evidence type="ECO:0000256" key="1">
    <source>
        <dbReference type="ARBA" id="ARBA00022729"/>
    </source>
</evidence>
<evidence type="ECO:0000256" key="2">
    <source>
        <dbReference type="SAM" id="SignalP"/>
    </source>
</evidence>
<dbReference type="Pfam" id="PF13343">
    <property type="entry name" value="SBP_bac_6"/>
    <property type="match status" value="1"/>
</dbReference>
<dbReference type="PANTHER" id="PTHR30006">
    <property type="entry name" value="THIAMINE-BINDING PERIPLASMIC PROTEIN-RELATED"/>
    <property type="match status" value="1"/>
</dbReference>
<dbReference type="RefSeq" id="WP_179615221.1">
    <property type="nucleotide sequence ID" value="NZ_CP059163.1"/>
</dbReference>
<keyword evidence="4" id="KW-1185">Reference proteome</keyword>
<dbReference type="EMBL" id="JACCBE010000001">
    <property type="protein sequence ID" value="NYD57462.1"/>
    <property type="molecule type" value="Genomic_DNA"/>
</dbReference>
<reference evidence="3 4" key="1">
    <citation type="submission" date="2020-07" db="EMBL/GenBank/DDBJ databases">
        <title>Sequencing the genomes of 1000 actinobacteria strains.</title>
        <authorList>
            <person name="Klenk H.-P."/>
        </authorList>
    </citation>
    <scope>NUCLEOTIDE SEQUENCE [LARGE SCALE GENOMIC DNA]</scope>
    <source>
        <strain evidence="3 4">DSM 18965</strain>
    </source>
</reference>
<dbReference type="PANTHER" id="PTHR30006:SF2">
    <property type="entry name" value="ABC TRANSPORTER SUBSTRATE-BINDING PROTEIN"/>
    <property type="match status" value="1"/>
</dbReference>
<dbReference type="Gene3D" id="3.40.190.10">
    <property type="entry name" value="Periplasmic binding protein-like II"/>
    <property type="match status" value="2"/>
</dbReference>
<dbReference type="Proteomes" id="UP000516957">
    <property type="component" value="Unassembled WGS sequence"/>
</dbReference>
<dbReference type="GO" id="GO:0030288">
    <property type="term" value="C:outer membrane-bounded periplasmic space"/>
    <property type="evidence" value="ECO:0007669"/>
    <property type="project" value="TreeGrafter"/>
</dbReference>
<dbReference type="SUPFAM" id="SSF53850">
    <property type="entry name" value="Periplasmic binding protein-like II"/>
    <property type="match status" value="1"/>
</dbReference>
<feature type="signal peptide" evidence="2">
    <location>
        <begin position="1"/>
        <end position="26"/>
    </location>
</feature>
<dbReference type="NCBIfam" id="TIGR01254">
    <property type="entry name" value="sfuA"/>
    <property type="match status" value="1"/>
</dbReference>
<dbReference type="GO" id="GO:0030976">
    <property type="term" value="F:thiamine pyrophosphate binding"/>
    <property type="evidence" value="ECO:0007669"/>
    <property type="project" value="TreeGrafter"/>
</dbReference>
<evidence type="ECO:0000313" key="4">
    <source>
        <dbReference type="Proteomes" id="UP000516957"/>
    </source>
</evidence>